<dbReference type="InterPro" id="IPR039421">
    <property type="entry name" value="Type_1_exporter"/>
</dbReference>
<keyword evidence="1" id="KW-0547">Nucleotide-binding</keyword>
<gene>
    <name evidence="1" type="ORF">KC909_00930</name>
</gene>
<feature type="non-terminal residue" evidence="1">
    <location>
        <position position="1"/>
    </location>
</feature>
<dbReference type="GO" id="GO:0005524">
    <property type="term" value="F:ATP binding"/>
    <property type="evidence" value="ECO:0007669"/>
    <property type="project" value="UniProtKB-KW"/>
</dbReference>
<dbReference type="InterPro" id="IPR027417">
    <property type="entry name" value="P-loop_NTPase"/>
</dbReference>
<reference evidence="1" key="2">
    <citation type="journal article" date="2021" name="Microbiome">
        <title>Successional dynamics and alternative stable states in a saline activated sludge microbial community over 9 years.</title>
        <authorList>
            <person name="Wang Y."/>
            <person name="Ye J."/>
            <person name="Ju F."/>
            <person name="Liu L."/>
            <person name="Boyd J.A."/>
            <person name="Deng Y."/>
            <person name="Parks D.H."/>
            <person name="Jiang X."/>
            <person name="Yin X."/>
            <person name="Woodcroft B.J."/>
            <person name="Tyson G.W."/>
            <person name="Hugenholtz P."/>
            <person name="Polz M.F."/>
            <person name="Zhang T."/>
        </authorList>
    </citation>
    <scope>NUCLEOTIDE SEQUENCE</scope>
    <source>
        <strain evidence="1">HKST-UBA14</strain>
    </source>
</reference>
<dbReference type="EMBL" id="JAGQLK010000012">
    <property type="protein sequence ID" value="MCA9382905.1"/>
    <property type="molecule type" value="Genomic_DNA"/>
</dbReference>
<accession>A0A955RJ09</accession>
<keyword evidence="1" id="KW-0067">ATP-binding</keyword>
<dbReference type="PANTHER" id="PTHR43394">
    <property type="entry name" value="ATP-DEPENDENT PERMEASE MDL1, MITOCHONDRIAL"/>
    <property type="match status" value="1"/>
</dbReference>
<dbReference type="Proteomes" id="UP000783287">
    <property type="component" value="Unassembled WGS sequence"/>
</dbReference>
<dbReference type="Gene3D" id="3.40.50.300">
    <property type="entry name" value="P-loop containing nucleotide triphosphate hydrolases"/>
    <property type="match status" value="1"/>
</dbReference>
<sequence>QRVAIARAIIHKPKVLFVDEPTASLDHFSSAKVTHILEELSKESLVITVTHDHRILSNADRIIKMEDGKLIL</sequence>
<comment type="caution">
    <text evidence="1">The sequence shown here is derived from an EMBL/GenBank/DDBJ whole genome shotgun (WGS) entry which is preliminary data.</text>
</comment>
<evidence type="ECO:0000313" key="2">
    <source>
        <dbReference type="Proteomes" id="UP000783287"/>
    </source>
</evidence>
<dbReference type="AlphaFoldDB" id="A0A955RJ09"/>
<dbReference type="GO" id="GO:0015421">
    <property type="term" value="F:ABC-type oligopeptide transporter activity"/>
    <property type="evidence" value="ECO:0007669"/>
    <property type="project" value="TreeGrafter"/>
</dbReference>
<dbReference type="PANTHER" id="PTHR43394:SF1">
    <property type="entry name" value="ATP-BINDING CASSETTE SUB-FAMILY B MEMBER 10, MITOCHONDRIAL"/>
    <property type="match status" value="1"/>
</dbReference>
<dbReference type="SUPFAM" id="SSF52540">
    <property type="entry name" value="P-loop containing nucleoside triphosphate hydrolases"/>
    <property type="match status" value="1"/>
</dbReference>
<reference evidence="1" key="1">
    <citation type="submission" date="2020-04" db="EMBL/GenBank/DDBJ databases">
        <authorList>
            <person name="Zhang T."/>
        </authorList>
    </citation>
    <scope>NUCLEOTIDE SEQUENCE</scope>
    <source>
        <strain evidence="1">HKST-UBA14</strain>
    </source>
</reference>
<protein>
    <submittedName>
        <fullName evidence="1">ABC transporter ATP-binding protein</fullName>
    </submittedName>
</protein>
<proteinExistence type="predicted"/>
<name>A0A955RJ09_9BACT</name>
<evidence type="ECO:0000313" key="1">
    <source>
        <dbReference type="EMBL" id="MCA9382905.1"/>
    </source>
</evidence>
<organism evidence="1 2">
    <name type="scientific">Candidatus Dojkabacteria bacterium</name>
    <dbReference type="NCBI Taxonomy" id="2099670"/>
    <lineage>
        <taxon>Bacteria</taxon>
        <taxon>Candidatus Dojkabacteria</taxon>
    </lineage>
</organism>